<feature type="active site" description="Charge relay system" evidence="5">
    <location>
        <position position="120"/>
    </location>
</feature>
<dbReference type="InterPro" id="IPR036852">
    <property type="entry name" value="Peptidase_S8/S53_dom_sf"/>
</dbReference>
<evidence type="ECO:0000256" key="5">
    <source>
        <dbReference type="PROSITE-ProRule" id="PRU01240"/>
    </source>
</evidence>
<dbReference type="InterPro" id="IPR034193">
    <property type="entry name" value="PCSK9_ProteinaseK-like"/>
</dbReference>
<evidence type="ECO:0000256" key="1">
    <source>
        <dbReference type="ARBA" id="ARBA00011073"/>
    </source>
</evidence>
<reference evidence="8" key="1">
    <citation type="submission" date="2014-05" db="EMBL/GenBank/DDBJ databases">
        <title>The transcriptome of the halophilic microalga Tetraselmis sp. GSL018 isolated from the Great Salt Lake, Utah.</title>
        <authorList>
            <person name="Jinkerson R.E."/>
            <person name="D'Adamo S."/>
            <person name="Posewitz M.C."/>
        </authorList>
    </citation>
    <scope>NUCLEOTIDE SEQUENCE</scope>
    <source>
        <strain evidence="8">GSL018</strain>
    </source>
</reference>
<evidence type="ECO:0000259" key="7">
    <source>
        <dbReference type="Pfam" id="PF00082"/>
    </source>
</evidence>
<feature type="active site" description="Charge relay system" evidence="5">
    <location>
        <position position="278"/>
    </location>
</feature>
<accession>A0A061SCC5</accession>
<dbReference type="EMBL" id="GBEZ01004564">
    <property type="protein sequence ID" value="JAC80664.1"/>
    <property type="molecule type" value="Transcribed_RNA"/>
</dbReference>
<dbReference type="InterPro" id="IPR000209">
    <property type="entry name" value="Peptidase_S8/S53_dom"/>
</dbReference>
<dbReference type="PROSITE" id="PS00137">
    <property type="entry name" value="SUBTILASE_HIS"/>
    <property type="match status" value="1"/>
</dbReference>
<dbReference type="PRINTS" id="PR00723">
    <property type="entry name" value="SUBTILISIN"/>
</dbReference>
<feature type="region of interest" description="Disordered" evidence="6">
    <location>
        <begin position="36"/>
        <end position="67"/>
    </location>
</feature>
<dbReference type="InterPro" id="IPR022398">
    <property type="entry name" value="Peptidase_S8_His-AS"/>
</dbReference>
<feature type="compositionally biased region" description="Basic and acidic residues" evidence="6">
    <location>
        <begin position="36"/>
        <end position="52"/>
    </location>
</feature>
<proteinExistence type="inferred from homology"/>
<dbReference type="Pfam" id="PF00082">
    <property type="entry name" value="Peptidase_S8"/>
    <property type="match status" value="1"/>
</dbReference>
<feature type="domain" description="Peptidase S8/S53" evidence="7">
    <location>
        <begin position="69"/>
        <end position="311"/>
    </location>
</feature>
<organism evidence="8">
    <name type="scientific">Tetraselmis sp. GSL018</name>
    <dbReference type="NCBI Taxonomy" id="582737"/>
    <lineage>
        <taxon>Eukaryota</taxon>
        <taxon>Viridiplantae</taxon>
        <taxon>Chlorophyta</taxon>
        <taxon>core chlorophytes</taxon>
        <taxon>Chlorodendrophyceae</taxon>
        <taxon>Chlorodendrales</taxon>
        <taxon>Chlorodendraceae</taxon>
        <taxon>Tetraselmis</taxon>
    </lineage>
</organism>
<dbReference type="InterPro" id="IPR015500">
    <property type="entry name" value="Peptidase_S8_subtilisin-rel"/>
</dbReference>
<dbReference type="PROSITE" id="PS51892">
    <property type="entry name" value="SUBTILASE"/>
    <property type="match status" value="1"/>
</dbReference>
<evidence type="ECO:0000256" key="6">
    <source>
        <dbReference type="SAM" id="MobiDB-lite"/>
    </source>
</evidence>
<dbReference type="GO" id="GO:0005615">
    <property type="term" value="C:extracellular space"/>
    <property type="evidence" value="ECO:0007669"/>
    <property type="project" value="TreeGrafter"/>
</dbReference>
<dbReference type="CDD" id="cd04077">
    <property type="entry name" value="Peptidases_S8_PCSK9_ProteinaseK_like"/>
    <property type="match status" value="1"/>
</dbReference>
<dbReference type="FunFam" id="3.40.50.200:FF:000016">
    <property type="entry name" value="Proprotein convertase subtilisin/kexin type 9"/>
    <property type="match status" value="1"/>
</dbReference>
<evidence type="ECO:0000256" key="3">
    <source>
        <dbReference type="ARBA" id="ARBA00022801"/>
    </source>
</evidence>
<protein>
    <submittedName>
        <fullName evidence="8">Cerevisin</fullName>
    </submittedName>
</protein>
<sequence>MPTGPMLAALCEVAGSEALGWLLEAGAGDIAFLERDGPAEAADAPREQRPRPPEPFPPHGSSRKLGASGRGVTLYVVDTAIMRSHEDFRASGPLPNGTRVEEGFDAVHDGLGNTSSCSAHGTHVASVAAGAVHGVAEHATIVPVRVLDCSGGASVSSVVRGMSWVAGRAEPPSVAILSLSAGVSPALDAAARALLSAGVHVVAAAGNQNSDACWFSPGRVSGVVTVGASDRRGALLLPGEGHGGSNVGPCIDVFAPGDRVVGAGIAQDDAASFSSGTSAAAPSVAGAMALFLERHPNASPAELQRAVVLSAAPGRVLGLPLGTPNLLLDARNLLRVGLSSPLEFSTPRLEVVTSNDEQTYNVSVRLSREPTSRVEVSFLNVIPSLFAWLDAQPLTFYPSDWNTSQLLQVKFNLQTSDRTKRFNLYFSTSSRDENYEGWNSFLPVYDLRGDTIRHPLVIPGLPFMYTGSTAALQDDYDVECLDSPVAPRRAPDAVFTFMPAASARVVIATCGSSFDTKLFVYHNTTEILESVTQTQCNDDFGRGDCRTQSLLQVDMVAGLHYAIVVDGWNGAYGDFVLRVFSSTGSPLPAL</sequence>
<gene>
    <name evidence="8" type="ORF">TSPGSL018_9766</name>
</gene>
<dbReference type="InterPro" id="IPR023828">
    <property type="entry name" value="Peptidase_S8_Ser-AS"/>
</dbReference>
<name>A0A061SCC5_9CHLO</name>
<dbReference type="SUPFAM" id="SSF52743">
    <property type="entry name" value="Subtilisin-like"/>
    <property type="match status" value="1"/>
</dbReference>
<dbReference type="GO" id="GO:0004252">
    <property type="term" value="F:serine-type endopeptidase activity"/>
    <property type="evidence" value="ECO:0007669"/>
    <property type="project" value="UniProtKB-UniRule"/>
</dbReference>
<evidence type="ECO:0000256" key="4">
    <source>
        <dbReference type="ARBA" id="ARBA00022825"/>
    </source>
</evidence>
<evidence type="ECO:0000313" key="8">
    <source>
        <dbReference type="EMBL" id="JAC80664.1"/>
    </source>
</evidence>
<evidence type="ECO:0000256" key="2">
    <source>
        <dbReference type="ARBA" id="ARBA00022670"/>
    </source>
</evidence>
<dbReference type="InterPro" id="IPR050131">
    <property type="entry name" value="Peptidase_S8_subtilisin-like"/>
</dbReference>
<dbReference type="GO" id="GO:0006508">
    <property type="term" value="P:proteolysis"/>
    <property type="evidence" value="ECO:0007669"/>
    <property type="project" value="UniProtKB-KW"/>
</dbReference>
<keyword evidence="3 5" id="KW-0378">Hydrolase</keyword>
<comment type="similarity">
    <text evidence="1 5">Belongs to the peptidase S8 family.</text>
</comment>
<dbReference type="PANTHER" id="PTHR43806:SF11">
    <property type="entry name" value="CEREVISIN-RELATED"/>
    <property type="match status" value="1"/>
</dbReference>
<dbReference type="PANTHER" id="PTHR43806">
    <property type="entry name" value="PEPTIDASE S8"/>
    <property type="match status" value="1"/>
</dbReference>
<feature type="active site" description="Charge relay system" evidence="5">
    <location>
        <position position="78"/>
    </location>
</feature>
<dbReference type="AlphaFoldDB" id="A0A061SCC5"/>
<dbReference type="PROSITE" id="PS00138">
    <property type="entry name" value="SUBTILASE_SER"/>
    <property type="match status" value="1"/>
</dbReference>
<keyword evidence="4 5" id="KW-0720">Serine protease</keyword>
<keyword evidence="2 5" id="KW-0645">Protease</keyword>
<dbReference type="Gene3D" id="3.40.50.200">
    <property type="entry name" value="Peptidase S8/S53 domain"/>
    <property type="match status" value="1"/>
</dbReference>